<dbReference type="STRING" id="104663.SAMN04488121_101951"/>
<gene>
    <name evidence="1" type="ORF">SAMN04488121_101951</name>
</gene>
<organism evidence="1 2">
    <name type="scientific">Chitinophaga filiformis</name>
    <name type="common">Myxococcus filiformis</name>
    <name type="synonym">Flexibacter filiformis</name>
    <dbReference type="NCBI Taxonomy" id="104663"/>
    <lineage>
        <taxon>Bacteria</taxon>
        <taxon>Pseudomonadati</taxon>
        <taxon>Bacteroidota</taxon>
        <taxon>Chitinophagia</taxon>
        <taxon>Chitinophagales</taxon>
        <taxon>Chitinophagaceae</taxon>
        <taxon>Chitinophaga</taxon>
    </lineage>
</organism>
<reference evidence="1 2" key="1">
    <citation type="submission" date="2016-10" db="EMBL/GenBank/DDBJ databases">
        <authorList>
            <person name="de Groot N.N."/>
        </authorList>
    </citation>
    <scope>NUCLEOTIDE SEQUENCE [LARGE SCALE GENOMIC DNA]</scope>
    <source>
        <strain evidence="1 2">DSM 527</strain>
    </source>
</reference>
<protein>
    <submittedName>
        <fullName evidence="1">Uncharacterized protein</fullName>
    </submittedName>
</protein>
<accession>A0A1G7IR68</accession>
<dbReference type="EMBL" id="FNBN01000001">
    <property type="protein sequence ID" value="SDF15187.1"/>
    <property type="molecule type" value="Genomic_DNA"/>
</dbReference>
<dbReference type="Proteomes" id="UP000199045">
    <property type="component" value="Unassembled WGS sequence"/>
</dbReference>
<proteinExistence type="predicted"/>
<name>A0A1G7IR68_CHIFI</name>
<evidence type="ECO:0000313" key="1">
    <source>
        <dbReference type="EMBL" id="SDF15187.1"/>
    </source>
</evidence>
<evidence type="ECO:0000313" key="2">
    <source>
        <dbReference type="Proteomes" id="UP000199045"/>
    </source>
</evidence>
<dbReference type="AlphaFoldDB" id="A0A1G7IR68"/>
<sequence>MSEKTGSIEETGPIFLYAFGTGMCEIIKLKNVDMRNRMMYIGKLQIIVEQQLFHNNLTFNTLTSKF</sequence>